<evidence type="ECO:0000313" key="3">
    <source>
        <dbReference type="Proteomes" id="UP001231362"/>
    </source>
</evidence>
<evidence type="ECO:0000313" key="2">
    <source>
        <dbReference type="EMBL" id="MDQ0155098.1"/>
    </source>
</evidence>
<dbReference type="Gene3D" id="3.40.630.30">
    <property type="match status" value="1"/>
</dbReference>
<evidence type="ECO:0000259" key="1">
    <source>
        <dbReference type="PROSITE" id="PS51186"/>
    </source>
</evidence>
<accession>A0ABT9V2B9</accession>
<keyword evidence="3" id="KW-1185">Reference proteome</keyword>
<dbReference type="InterPro" id="IPR016181">
    <property type="entry name" value="Acyl_CoA_acyltransferase"/>
</dbReference>
<dbReference type="Pfam" id="PF00583">
    <property type="entry name" value="Acetyltransf_1"/>
    <property type="match status" value="1"/>
</dbReference>
<dbReference type="Proteomes" id="UP001231362">
    <property type="component" value="Unassembled WGS sequence"/>
</dbReference>
<name>A0ABT9V2B9_9BACL</name>
<protein>
    <submittedName>
        <fullName evidence="2">Beta-lysine N-acetyltransferase</fullName>
    </submittedName>
</protein>
<dbReference type="SUPFAM" id="SSF55729">
    <property type="entry name" value="Acyl-CoA N-acyltransferases (Nat)"/>
    <property type="match status" value="1"/>
</dbReference>
<dbReference type="EMBL" id="JAUSTU010000005">
    <property type="protein sequence ID" value="MDQ0155098.1"/>
    <property type="molecule type" value="Genomic_DNA"/>
</dbReference>
<feature type="domain" description="N-acetyltransferase" evidence="1">
    <location>
        <begin position="129"/>
        <end position="280"/>
    </location>
</feature>
<dbReference type="InterPro" id="IPR022525">
    <property type="entry name" value="GNAT_AblB"/>
</dbReference>
<organism evidence="2 3">
    <name type="scientific">Anoxybacillus andreesenii</name>
    <dbReference type="NCBI Taxonomy" id="1325932"/>
    <lineage>
        <taxon>Bacteria</taxon>
        <taxon>Bacillati</taxon>
        <taxon>Bacillota</taxon>
        <taxon>Bacilli</taxon>
        <taxon>Bacillales</taxon>
        <taxon>Anoxybacillaceae</taxon>
        <taxon>Anoxybacillus</taxon>
    </lineage>
</organism>
<sequence length="282" mass="32797">MPATTSFLKGEQYMLEIFSDPFNKRIRIDDLRGDLDKAIEKAEEIAKEEMAEKLIIKGRREQFLPLIEKGYQCEALIDRYFLGSDGYFFCKYFSNERRNSNDILKEDGIVKNVQLLERSFEGVAPPEEYKLTLIGKEDARRLAELYQQVFKIYPTPLHEPGYIEKTIDEGTIYYAFYCEEKIVSAASAEVNNFYQNAELTDCATLPEHRKYGLMKILLEKLEEQLVKQGVYCSYSIARALSFGMNAALHQLGYAYRGRLTNNCYIFDKIEDMNVWVKDLSKM</sequence>
<dbReference type="RefSeq" id="WP_307149671.1">
    <property type="nucleotide sequence ID" value="NZ_JAUSTU010000005.1"/>
</dbReference>
<proteinExistence type="predicted"/>
<reference evidence="2 3" key="1">
    <citation type="submission" date="2023-07" db="EMBL/GenBank/DDBJ databases">
        <title>Genomic Encyclopedia of Type Strains, Phase IV (KMG-IV): sequencing the most valuable type-strain genomes for metagenomic binning, comparative biology and taxonomic classification.</title>
        <authorList>
            <person name="Goeker M."/>
        </authorList>
    </citation>
    <scope>NUCLEOTIDE SEQUENCE [LARGE SCALE GENOMIC DNA]</scope>
    <source>
        <strain evidence="2 3">DSM 23948</strain>
    </source>
</reference>
<comment type="caution">
    <text evidence="2">The sequence shown here is derived from an EMBL/GenBank/DDBJ whole genome shotgun (WGS) entry which is preliminary data.</text>
</comment>
<dbReference type="CDD" id="cd04301">
    <property type="entry name" value="NAT_SF"/>
    <property type="match status" value="1"/>
</dbReference>
<dbReference type="NCBIfam" id="TIGR03827">
    <property type="entry name" value="GNAT_ablB"/>
    <property type="match status" value="1"/>
</dbReference>
<dbReference type="PROSITE" id="PS51186">
    <property type="entry name" value="GNAT"/>
    <property type="match status" value="1"/>
</dbReference>
<gene>
    <name evidence="2" type="ORF">J2S07_001402</name>
</gene>
<dbReference type="InterPro" id="IPR000182">
    <property type="entry name" value="GNAT_dom"/>
</dbReference>